<reference evidence="1 2" key="1">
    <citation type="journal article" date="2019" name="Nat. Ecol. Evol.">
        <title>Megaphylogeny resolves global patterns of mushroom evolution.</title>
        <authorList>
            <person name="Varga T."/>
            <person name="Krizsan K."/>
            <person name="Foldi C."/>
            <person name="Dima B."/>
            <person name="Sanchez-Garcia M."/>
            <person name="Sanchez-Ramirez S."/>
            <person name="Szollosi G.J."/>
            <person name="Szarkandi J.G."/>
            <person name="Papp V."/>
            <person name="Albert L."/>
            <person name="Andreopoulos W."/>
            <person name="Angelini C."/>
            <person name="Antonin V."/>
            <person name="Barry K.W."/>
            <person name="Bougher N.L."/>
            <person name="Buchanan P."/>
            <person name="Buyck B."/>
            <person name="Bense V."/>
            <person name="Catcheside P."/>
            <person name="Chovatia M."/>
            <person name="Cooper J."/>
            <person name="Damon W."/>
            <person name="Desjardin D."/>
            <person name="Finy P."/>
            <person name="Geml J."/>
            <person name="Haridas S."/>
            <person name="Hughes K."/>
            <person name="Justo A."/>
            <person name="Karasinski D."/>
            <person name="Kautmanova I."/>
            <person name="Kiss B."/>
            <person name="Kocsube S."/>
            <person name="Kotiranta H."/>
            <person name="LaButti K.M."/>
            <person name="Lechner B.E."/>
            <person name="Liimatainen K."/>
            <person name="Lipzen A."/>
            <person name="Lukacs Z."/>
            <person name="Mihaltcheva S."/>
            <person name="Morgado L.N."/>
            <person name="Niskanen T."/>
            <person name="Noordeloos M.E."/>
            <person name="Ohm R.A."/>
            <person name="Ortiz-Santana B."/>
            <person name="Ovrebo C."/>
            <person name="Racz N."/>
            <person name="Riley R."/>
            <person name="Savchenko A."/>
            <person name="Shiryaev A."/>
            <person name="Soop K."/>
            <person name="Spirin V."/>
            <person name="Szebenyi C."/>
            <person name="Tomsovsky M."/>
            <person name="Tulloss R.E."/>
            <person name="Uehling J."/>
            <person name="Grigoriev I.V."/>
            <person name="Vagvolgyi C."/>
            <person name="Papp T."/>
            <person name="Martin F.M."/>
            <person name="Miettinen O."/>
            <person name="Hibbett D.S."/>
            <person name="Nagy L.G."/>
        </authorList>
    </citation>
    <scope>NUCLEOTIDE SEQUENCE [LARGE SCALE GENOMIC DNA]</scope>
    <source>
        <strain evidence="1 2">HHB13444</strain>
    </source>
</reference>
<accession>A0A5C3PXE6</accession>
<evidence type="ECO:0000313" key="1">
    <source>
        <dbReference type="EMBL" id="TFK92568.1"/>
    </source>
</evidence>
<evidence type="ECO:0000313" key="2">
    <source>
        <dbReference type="Proteomes" id="UP000308197"/>
    </source>
</evidence>
<dbReference type="InParanoid" id="A0A5C3PXE6"/>
<gene>
    <name evidence="1" type="ORF">K466DRAFT_218407</name>
</gene>
<dbReference type="EMBL" id="ML210996">
    <property type="protein sequence ID" value="TFK92568.1"/>
    <property type="molecule type" value="Genomic_DNA"/>
</dbReference>
<protein>
    <submittedName>
        <fullName evidence="1">Uncharacterized protein</fullName>
    </submittedName>
</protein>
<organism evidence="1 2">
    <name type="scientific">Polyporus arcularius HHB13444</name>
    <dbReference type="NCBI Taxonomy" id="1314778"/>
    <lineage>
        <taxon>Eukaryota</taxon>
        <taxon>Fungi</taxon>
        <taxon>Dikarya</taxon>
        <taxon>Basidiomycota</taxon>
        <taxon>Agaricomycotina</taxon>
        <taxon>Agaricomycetes</taxon>
        <taxon>Polyporales</taxon>
        <taxon>Polyporaceae</taxon>
        <taxon>Polyporus</taxon>
    </lineage>
</organism>
<name>A0A5C3PXE6_9APHY</name>
<dbReference type="Proteomes" id="UP000308197">
    <property type="component" value="Unassembled WGS sequence"/>
</dbReference>
<keyword evidence="2" id="KW-1185">Reference proteome</keyword>
<sequence>MSMYLEVFEAVAGPYITTSSSSLHLEACPSISAISTTSSFWRTSRQAAWVNVSSALQVEIAWGRCFPPFCMGRVVRMHSDRPLPAYDILEDHFPAASRLRSGCNASLRTSTLLFFSHLRRRVNKYAGSPCSPYACRPRWTVTRCSYFKLSPPQHYSIDWSTAKLRSGRAPWSVLTPSQPRFNRTQCRVSTS</sequence>
<proteinExistence type="predicted"/>
<dbReference type="AlphaFoldDB" id="A0A5C3PXE6"/>